<dbReference type="KEGG" id="aplc:110976637"/>
<comment type="similarity">
    <text evidence="3">Belongs to the GST superfamily.</text>
</comment>
<accession>A0A8B7XZU3</accession>
<dbReference type="Pfam" id="PF02798">
    <property type="entry name" value="GST_N"/>
    <property type="match status" value="1"/>
</dbReference>
<dbReference type="SFLD" id="SFLDG01153">
    <property type="entry name" value="Main.4:_Theta-like"/>
    <property type="match status" value="1"/>
</dbReference>
<dbReference type="CDD" id="cd03050">
    <property type="entry name" value="GST_N_Theta"/>
    <property type="match status" value="1"/>
</dbReference>
<name>A0A8B7XZU3_ACAPL</name>
<dbReference type="RefSeq" id="XP_022085782.1">
    <property type="nucleotide sequence ID" value="XM_022230090.1"/>
</dbReference>
<evidence type="ECO:0000313" key="6">
    <source>
        <dbReference type="Proteomes" id="UP000694845"/>
    </source>
</evidence>
<dbReference type="InterPro" id="IPR040075">
    <property type="entry name" value="GST_N_Theta"/>
</dbReference>
<dbReference type="PROSITE" id="PS50405">
    <property type="entry name" value="GST_CTER"/>
    <property type="match status" value="1"/>
</dbReference>
<dbReference type="PANTHER" id="PTHR43917">
    <property type="match status" value="1"/>
</dbReference>
<dbReference type="PROSITE" id="PS50404">
    <property type="entry name" value="GST_NTER"/>
    <property type="match status" value="1"/>
</dbReference>
<evidence type="ECO:0000256" key="1">
    <source>
        <dbReference type="ARBA" id="ARBA00004496"/>
    </source>
</evidence>
<dbReference type="InterPro" id="IPR036282">
    <property type="entry name" value="Glutathione-S-Trfase_C_sf"/>
</dbReference>
<dbReference type="SUPFAM" id="SSF52833">
    <property type="entry name" value="Thioredoxin-like"/>
    <property type="match status" value="1"/>
</dbReference>
<evidence type="ECO:0000256" key="3">
    <source>
        <dbReference type="RuleBase" id="RU003494"/>
    </source>
</evidence>
<dbReference type="InterPro" id="IPR051369">
    <property type="entry name" value="GST_Theta"/>
</dbReference>
<dbReference type="InterPro" id="IPR004045">
    <property type="entry name" value="Glutathione_S-Trfase_N"/>
</dbReference>
<dbReference type="Proteomes" id="UP000694845">
    <property type="component" value="Unplaced"/>
</dbReference>
<gene>
    <name evidence="7" type="primary">LOC110976637</name>
</gene>
<dbReference type="GeneID" id="110976637"/>
<dbReference type="GO" id="GO:0004364">
    <property type="term" value="F:glutathione transferase activity"/>
    <property type="evidence" value="ECO:0007669"/>
    <property type="project" value="TreeGrafter"/>
</dbReference>
<organism evidence="6 7">
    <name type="scientific">Acanthaster planci</name>
    <name type="common">Crown-of-thorns starfish</name>
    <dbReference type="NCBI Taxonomy" id="133434"/>
    <lineage>
        <taxon>Eukaryota</taxon>
        <taxon>Metazoa</taxon>
        <taxon>Echinodermata</taxon>
        <taxon>Eleutherozoa</taxon>
        <taxon>Asterozoa</taxon>
        <taxon>Asteroidea</taxon>
        <taxon>Valvatacea</taxon>
        <taxon>Valvatida</taxon>
        <taxon>Acanthasteridae</taxon>
        <taxon>Acanthaster</taxon>
    </lineage>
</organism>
<dbReference type="PANTHER" id="PTHR43917:SF8">
    <property type="entry name" value="GH16740P-RELATED"/>
    <property type="match status" value="1"/>
</dbReference>
<dbReference type="GO" id="GO:0005737">
    <property type="term" value="C:cytoplasm"/>
    <property type="evidence" value="ECO:0007669"/>
    <property type="project" value="UniProtKB-SubCell"/>
</dbReference>
<dbReference type="Pfam" id="PF00043">
    <property type="entry name" value="GST_C"/>
    <property type="match status" value="1"/>
</dbReference>
<keyword evidence="2" id="KW-0963">Cytoplasm</keyword>
<dbReference type="Gene3D" id="1.20.1050.10">
    <property type="match status" value="1"/>
</dbReference>
<evidence type="ECO:0000256" key="2">
    <source>
        <dbReference type="ARBA" id="ARBA00022490"/>
    </source>
</evidence>
<dbReference type="InterPro" id="IPR036249">
    <property type="entry name" value="Thioredoxin-like_sf"/>
</dbReference>
<reference evidence="7" key="1">
    <citation type="submission" date="2025-08" db="UniProtKB">
        <authorList>
            <consortium name="RefSeq"/>
        </authorList>
    </citation>
    <scope>IDENTIFICATION</scope>
</reference>
<dbReference type="InterPro" id="IPR040079">
    <property type="entry name" value="Glutathione_S-Trfase"/>
</dbReference>
<feature type="domain" description="GST C-terminal" evidence="5">
    <location>
        <begin position="114"/>
        <end position="247"/>
    </location>
</feature>
<dbReference type="SUPFAM" id="SSF47616">
    <property type="entry name" value="GST C-terminal domain-like"/>
    <property type="match status" value="1"/>
</dbReference>
<dbReference type="Gene3D" id="3.40.30.10">
    <property type="entry name" value="Glutaredoxin"/>
    <property type="match status" value="1"/>
</dbReference>
<dbReference type="InterPro" id="IPR004046">
    <property type="entry name" value="GST_C"/>
</dbReference>
<evidence type="ECO:0000259" key="5">
    <source>
        <dbReference type="PROSITE" id="PS50405"/>
    </source>
</evidence>
<dbReference type="AlphaFoldDB" id="A0A8B7XZU3"/>
<dbReference type="GO" id="GO:0006749">
    <property type="term" value="P:glutathione metabolic process"/>
    <property type="evidence" value="ECO:0007669"/>
    <property type="project" value="TreeGrafter"/>
</dbReference>
<comment type="subcellular location">
    <subcellularLocation>
        <location evidence="1">Cytoplasm</location>
    </subcellularLocation>
</comment>
<dbReference type="OrthoDB" id="422574at2759"/>
<evidence type="ECO:0000313" key="7">
    <source>
        <dbReference type="RefSeq" id="XP_022085782.1"/>
    </source>
</evidence>
<keyword evidence="6" id="KW-1185">Reference proteome</keyword>
<feature type="domain" description="GST N-terminal" evidence="4">
    <location>
        <begin position="27"/>
        <end position="108"/>
    </location>
</feature>
<dbReference type="InterPro" id="IPR010987">
    <property type="entry name" value="Glutathione-S-Trfase_C-like"/>
</dbReference>
<protein>
    <submittedName>
        <fullName evidence="7">Glutathione S-transferase theta-1-like isoform X1</fullName>
    </submittedName>
</protein>
<evidence type="ECO:0000259" key="4">
    <source>
        <dbReference type="PROSITE" id="PS50404"/>
    </source>
</evidence>
<proteinExistence type="inferred from homology"/>
<sequence length="247" mass="28431">MSRSQPRVNIDQHHKYCSGFEPFLSAMVLTVYGYRMSQPSRSVYLFCKVAKIPYVEKNIDLLHGEQRHEDYLAINPLGQVPSIVDDDFKLAESMAILRYLARKYKVADHWYPDDLKIQAKVNWYLAWHHNGLQKAAGDVFHDVVVTPRWTGNPVDEAKLAKDLETFDKALGIIEKVFLGDKKYVASDEISIADICCLSGLMQVLAVTRTDMLAKHPNLAAWKERVEEQLRPDYDEVFTYLFEFSAKL</sequence>
<dbReference type="SFLD" id="SFLDG00358">
    <property type="entry name" value="Main_(cytGST)"/>
    <property type="match status" value="1"/>
</dbReference>
<dbReference type="SFLD" id="SFLDS00019">
    <property type="entry name" value="Glutathione_Transferase_(cytos"/>
    <property type="match status" value="1"/>
</dbReference>